<dbReference type="Gene3D" id="2.60.220.30">
    <property type="match status" value="1"/>
</dbReference>
<dbReference type="EMBL" id="FNRL01000001">
    <property type="protein sequence ID" value="SDZ90589.1"/>
    <property type="molecule type" value="Genomic_DNA"/>
</dbReference>
<keyword evidence="2" id="KW-1185">Reference proteome</keyword>
<protein>
    <recommendedName>
        <fullName evidence="3">ZU5 domain-containing protein</fullName>
    </recommendedName>
</protein>
<sequence>MNNYLKILCLFGAMIFALLSCKKSGDEPSPGPKPVPMEHGTATGAPVTKTIGAAGGTISTPDGNIKIEIPAGAVTGETNFTIQPVTSTLPSATGTTYRLTPENVDFKKDIKISMQYTDEDLVGANENDLYLAYQDAAGYWRRAVLTWIDKTTKTLTINTRHFSDWTIERIFYIKNVDNKTRLFAKEETGLIAYVDDVKDSTDIIYHDIVPTENVEGWFVTGPGTFNNPKTSTTYYTAPDVIQEPKEVAVGIRIKGMVDKRHPDRPGTGGLVIVQIALKLVPDEFFIWQMDGVEHFATAVDAALLGTSTVLMGTGPTGQVGITVNTSKAGTFEAGGPAEPDKYSMQVSVPQSTVVYQSTYYNCNDTKPRYGAGKLNISLYQNVDGFISGDFNVTVYTRGEGCQNKSKQVTGSFKLRRNV</sequence>
<dbReference type="RefSeq" id="WP_139169860.1">
    <property type="nucleotide sequence ID" value="NZ_BKAT01000015.1"/>
</dbReference>
<name>A0A1H3WTY0_9BACT</name>
<reference evidence="2" key="1">
    <citation type="submission" date="2016-10" db="EMBL/GenBank/DDBJ databases">
        <authorList>
            <person name="Varghese N."/>
            <person name="Submissions S."/>
        </authorList>
    </citation>
    <scope>NUCLEOTIDE SEQUENCE [LARGE SCALE GENOMIC DNA]</scope>
    <source>
        <strain evidence="2">DSM 23920</strain>
    </source>
</reference>
<gene>
    <name evidence="1" type="ORF">SAMN05660909_00075</name>
</gene>
<evidence type="ECO:0008006" key="3">
    <source>
        <dbReference type="Google" id="ProtNLM"/>
    </source>
</evidence>
<evidence type="ECO:0000313" key="2">
    <source>
        <dbReference type="Proteomes" id="UP000199656"/>
    </source>
</evidence>
<accession>A0A1H3WTY0</accession>
<dbReference type="OrthoDB" id="770607at2"/>
<proteinExistence type="predicted"/>
<dbReference type="PROSITE" id="PS51257">
    <property type="entry name" value="PROKAR_LIPOPROTEIN"/>
    <property type="match status" value="1"/>
</dbReference>
<dbReference type="AlphaFoldDB" id="A0A1H3WTY0"/>
<evidence type="ECO:0000313" key="1">
    <source>
        <dbReference type="EMBL" id="SDZ90589.1"/>
    </source>
</evidence>
<dbReference type="Proteomes" id="UP000199656">
    <property type="component" value="Unassembled WGS sequence"/>
</dbReference>
<dbReference type="STRING" id="408074.SAMN05660909_00075"/>
<organism evidence="1 2">
    <name type="scientific">Chitinophaga terrae</name>
    <name type="common">ex Kim and Jung 2007</name>
    <dbReference type="NCBI Taxonomy" id="408074"/>
    <lineage>
        <taxon>Bacteria</taxon>
        <taxon>Pseudomonadati</taxon>
        <taxon>Bacteroidota</taxon>
        <taxon>Chitinophagia</taxon>
        <taxon>Chitinophagales</taxon>
        <taxon>Chitinophagaceae</taxon>
        <taxon>Chitinophaga</taxon>
    </lineage>
</organism>